<protein>
    <submittedName>
        <fullName evidence="1">NRDE family protein</fullName>
    </submittedName>
</protein>
<dbReference type="RefSeq" id="WP_267636142.1">
    <property type="nucleotide sequence ID" value="NZ_JAODIY010000004.1"/>
</dbReference>
<evidence type="ECO:0000313" key="2">
    <source>
        <dbReference type="Proteomes" id="UP001596414"/>
    </source>
</evidence>
<name>A0ABD5X557_9EURY</name>
<dbReference type="Pfam" id="PF05742">
    <property type="entry name" value="TANGO2"/>
    <property type="match status" value="1"/>
</dbReference>
<gene>
    <name evidence="1" type="ORF">ACFQJ7_03695</name>
</gene>
<dbReference type="InterPro" id="IPR008551">
    <property type="entry name" value="TANGO2"/>
</dbReference>
<accession>A0ABD5X557</accession>
<dbReference type="PANTHER" id="PTHR17985">
    <property type="entry name" value="SER/THR-RICH PROTEIN T10 IN DGCR REGION"/>
    <property type="match status" value="1"/>
</dbReference>
<proteinExistence type="predicted"/>
<dbReference type="PANTHER" id="PTHR17985:SF8">
    <property type="entry name" value="TRANSPORT AND GOLGI ORGANIZATION PROTEIN 2 HOMOLOG"/>
    <property type="match status" value="1"/>
</dbReference>
<dbReference type="Gene3D" id="3.60.60.10">
    <property type="entry name" value="Penicillin V Acylase, Chain A"/>
    <property type="match status" value="1"/>
</dbReference>
<dbReference type="AlphaFoldDB" id="A0ABD5X557"/>
<organism evidence="1 2">
    <name type="scientific">Halovenus rubra</name>
    <dbReference type="NCBI Taxonomy" id="869890"/>
    <lineage>
        <taxon>Archaea</taxon>
        <taxon>Methanobacteriati</taxon>
        <taxon>Methanobacteriota</taxon>
        <taxon>Stenosarchaea group</taxon>
        <taxon>Halobacteria</taxon>
        <taxon>Halobacteriales</taxon>
        <taxon>Haloarculaceae</taxon>
        <taxon>Halovenus</taxon>
    </lineage>
</organism>
<dbReference type="Proteomes" id="UP001596414">
    <property type="component" value="Unassembled WGS sequence"/>
</dbReference>
<sequence length="246" mass="26696">MCTLTLAWQVFEDAPVLVAANRDEALGRPSEPPARRDWGARAIAPIDLEAEGTWLGYNEHGVLVGVTNRWLDADREGERSRGLLVRDALASETAEDAIRAVEQELDERIYDGCYLLAADEHAAMLVESGQERTVTNLTPGVHVVVNVGADGGYSIPAHRQEAARGQAANADAVRETLKPEPGAQAEEWLDRASEILGNHEYSVCVHDDGFGTRSASLVKLGADERTYEYADGPPCETAFERVNASV</sequence>
<reference evidence="1 2" key="1">
    <citation type="journal article" date="2014" name="Int. J. Syst. Evol. Microbiol.">
        <title>Complete genome sequence of Corynebacterium casei LMG S-19264T (=DSM 44701T), isolated from a smear-ripened cheese.</title>
        <authorList>
            <consortium name="US DOE Joint Genome Institute (JGI-PGF)"/>
            <person name="Walter F."/>
            <person name="Albersmeier A."/>
            <person name="Kalinowski J."/>
            <person name="Ruckert C."/>
        </authorList>
    </citation>
    <scope>NUCLEOTIDE SEQUENCE [LARGE SCALE GENOMIC DNA]</scope>
    <source>
        <strain evidence="1 2">CGMCC 4.7215</strain>
    </source>
</reference>
<evidence type="ECO:0000313" key="1">
    <source>
        <dbReference type="EMBL" id="MFC7125142.1"/>
    </source>
</evidence>
<dbReference type="EMBL" id="JBHSZQ010000004">
    <property type="protein sequence ID" value="MFC7125142.1"/>
    <property type="molecule type" value="Genomic_DNA"/>
</dbReference>
<comment type="caution">
    <text evidence="1">The sequence shown here is derived from an EMBL/GenBank/DDBJ whole genome shotgun (WGS) entry which is preliminary data.</text>
</comment>